<dbReference type="PROSITE" id="PS50157">
    <property type="entry name" value="ZINC_FINGER_C2H2_2"/>
    <property type="match status" value="13"/>
</dbReference>
<organism evidence="10 11">
    <name type="scientific">Bemisia tabaci</name>
    <name type="common">Sweetpotato whitefly</name>
    <name type="synonym">Aleurodes tabaci</name>
    <dbReference type="NCBI Taxonomy" id="7038"/>
    <lineage>
        <taxon>Eukaryota</taxon>
        <taxon>Metazoa</taxon>
        <taxon>Ecdysozoa</taxon>
        <taxon>Arthropoda</taxon>
        <taxon>Hexapoda</taxon>
        <taxon>Insecta</taxon>
        <taxon>Pterygota</taxon>
        <taxon>Neoptera</taxon>
        <taxon>Paraneoptera</taxon>
        <taxon>Hemiptera</taxon>
        <taxon>Sternorrhyncha</taxon>
        <taxon>Aleyrodoidea</taxon>
        <taxon>Aleyrodidae</taxon>
        <taxon>Aleyrodinae</taxon>
        <taxon>Bemisia</taxon>
    </lineage>
</organism>
<evidence type="ECO:0000256" key="2">
    <source>
        <dbReference type="ARBA" id="ARBA00022723"/>
    </source>
</evidence>
<dbReference type="PROSITE" id="PS00028">
    <property type="entry name" value="ZINC_FINGER_C2H2_1"/>
    <property type="match status" value="11"/>
</dbReference>
<dbReference type="GO" id="GO:0000981">
    <property type="term" value="F:DNA-binding transcription factor activity, RNA polymerase II-specific"/>
    <property type="evidence" value="ECO:0007669"/>
    <property type="project" value="TreeGrafter"/>
</dbReference>
<dbReference type="InterPro" id="IPR013087">
    <property type="entry name" value="Znf_C2H2_type"/>
</dbReference>
<feature type="domain" description="C2H2-type" evidence="9">
    <location>
        <begin position="526"/>
        <end position="554"/>
    </location>
</feature>
<dbReference type="AlphaFoldDB" id="A0A9P0AFN2"/>
<evidence type="ECO:0000256" key="8">
    <source>
        <dbReference type="SAM" id="MobiDB-lite"/>
    </source>
</evidence>
<accession>A0A9P0AFN2</accession>
<dbReference type="PANTHER" id="PTHR24381:SF393">
    <property type="entry name" value="CHROMATIN-LINKED ADAPTOR FOR MSL PROTEINS, ISOFORM B"/>
    <property type="match status" value="1"/>
</dbReference>
<evidence type="ECO:0000256" key="4">
    <source>
        <dbReference type="ARBA" id="ARBA00022771"/>
    </source>
</evidence>
<feature type="compositionally biased region" description="Polar residues" evidence="8">
    <location>
        <begin position="153"/>
        <end position="174"/>
    </location>
</feature>
<evidence type="ECO:0000256" key="7">
    <source>
        <dbReference type="PROSITE-ProRule" id="PRU00042"/>
    </source>
</evidence>
<dbReference type="FunFam" id="3.30.160.60:FF:000446">
    <property type="entry name" value="Zinc finger protein"/>
    <property type="match status" value="1"/>
</dbReference>
<sequence>MVNSIEEILHLIERLLVILKEGRMLKSYILTFCLQEVEIDNGIIILVQPFIAALKDVLLQMFEEWEISWKKQCCQKNNNQLVPFSNYNSSRIYTEETLKTDSSCMLNSTRQTLYEKIGNSNDQDPVTKCQEPTQHGLLENTCMEFASNQRCQDQSISETPNASYSLPNTSSSIPKNEKAITGATHFPLCSELNTDSESSAGSTFDDRPSSGRVSPSFENIFYPRVHLELDHEDLSRAGDKNSQNTGISNFPTNDACCHSTYLKTKIQSNFRNISQNTLGNESYKNIHYAKLYSQVDTASHPTENNETNLNFSNKESHIFENASFPRIYSHSESDNLSIVNSINTPKKGFANEDVTSQTETPLSKGENIFQNVASQSRFSHAADVNMGSSVLSDCNMPNVSSFTNAPSNTLNVDDLSLCVDHDTVSKETNHLGSVTATDVNETYSNRQTTIDSSVLNNSSSSFPSYCSSTAPKETQSFGYSHVKFKSKNVPEKETSSCTYQALNVLKTPIKEGEHYKQTLVHGKKVFTCSYCNEPFPRLGNIRSHLGKVHKIQSTPIFSCDLCGKKFSKKMSLALHIRSLHDGVKPYECQFCLKRFSQKVVRDTHVARHTGDYQYGCNECGKRFAAKNKLRFHIKSHGEPQFHCNLCNKSFTTSQYLHSHEKTHAKFTTEDARICEYCNTVCSNETALLRHQRYKHGKALFTCDSPNCNKSFVNRTMLLRHQDRLHNANKMMYQCKDCDKQFSQKRSLQDHVKQKHMSGLTEEQLRPFHCTICDKRYAYANKLALHMKTHTQDPPHRCDLCTKAFYRLDCLKLHMASKHFFADQLGFPKSHACNVCGHSFATKSSLKTHQSLHCQNSEDTVAFNCIQCKQVFKSRAALNYHLKKHKGQLGFECSYCKKKFVRKCYLDDHIQSHMSERSFRCDLCSSSYKRSKHLREHVRRAHPKNITVDSLLESITNESSDQQNLLPAIKDELMMSLAAL</sequence>
<feature type="domain" description="C2H2-type" evidence="9">
    <location>
        <begin position="918"/>
        <end position="941"/>
    </location>
</feature>
<dbReference type="InterPro" id="IPR036236">
    <property type="entry name" value="Znf_C2H2_sf"/>
</dbReference>
<feature type="region of interest" description="Disordered" evidence="8">
    <location>
        <begin position="153"/>
        <end position="175"/>
    </location>
</feature>
<dbReference type="GO" id="GO:0008270">
    <property type="term" value="F:zinc ion binding"/>
    <property type="evidence" value="ECO:0007669"/>
    <property type="project" value="UniProtKB-KW"/>
</dbReference>
<keyword evidence="5" id="KW-0862">Zinc</keyword>
<gene>
    <name evidence="10" type="ORF">BEMITA_LOCUS8350</name>
</gene>
<dbReference type="FunFam" id="3.30.160.60:FF:001397">
    <property type="entry name" value="Datilografo, isoform A"/>
    <property type="match status" value="1"/>
</dbReference>
<keyword evidence="4 7" id="KW-0863">Zinc-finger</keyword>
<evidence type="ECO:0000313" key="11">
    <source>
        <dbReference type="Proteomes" id="UP001152759"/>
    </source>
</evidence>
<feature type="domain" description="C2H2-type" evidence="9">
    <location>
        <begin position="614"/>
        <end position="641"/>
    </location>
</feature>
<comment type="subcellular location">
    <subcellularLocation>
        <location evidence="1">Nucleus</location>
    </subcellularLocation>
</comment>
<dbReference type="Pfam" id="PF12874">
    <property type="entry name" value="zf-met"/>
    <property type="match status" value="1"/>
</dbReference>
<name>A0A9P0AFN2_BEMTA</name>
<dbReference type="GO" id="GO:0005634">
    <property type="term" value="C:nucleus"/>
    <property type="evidence" value="ECO:0007669"/>
    <property type="project" value="UniProtKB-SubCell"/>
</dbReference>
<reference evidence="10" key="1">
    <citation type="submission" date="2021-12" db="EMBL/GenBank/DDBJ databases">
        <authorList>
            <person name="King R."/>
        </authorList>
    </citation>
    <scope>NUCLEOTIDE SEQUENCE</scope>
</reference>
<keyword evidence="11" id="KW-1185">Reference proteome</keyword>
<dbReference type="KEGG" id="btab:109042578"/>
<feature type="domain" description="C2H2-type" evidence="9">
    <location>
        <begin position="700"/>
        <end position="730"/>
    </location>
</feature>
<evidence type="ECO:0000256" key="6">
    <source>
        <dbReference type="ARBA" id="ARBA00023242"/>
    </source>
</evidence>
<dbReference type="GO" id="GO:0000977">
    <property type="term" value="F:RNA polymerase II transcription regulatory region sequence-specific DNA binding"/>
    <property type="evidence" value="ECO:0007669"/>
    <property type="project" value="TreeGrafter"/>
</dbReference>
<dbReference type="SMART" id="SM00355">
    <property type="entry name" value="ZnF_C2H2"/>
    <property type="match status" value="14"/>
</dbReference>
<dbReference type="Pfam" id="PF13912">
    <property type="entry name" value="zf-C2H2_6"/>
    <property type="match status" value="1"/>
</dbReference>
<feature type="domain" description="C2H2-type" evidence="9">
    <location>
        <begin position="586"/>
        <end position="613"/>
    </location>
</feature>
<dbReference type="PANTHER" id="PTHR24381">
    <property type="entry name" value="ZINC FINGER PROTEIN"/>
    <property type="match status" value="1"/>
</dbReference>
<feature type="domain" description="C2H2-type" evidence="9">
    <location>
        <begin position="795"/>
        <end position="818"/>
    </location>
</feature>
<proteinExistence type="predicted"/>
<evidence type="ECO:0000259" key="9">
    <source>
        <dbReference type="PROSITE" id="PS50157"/>
    </source>
</evidence>
<evidence type="ECO:0000313" key="10">
    <source>
        <dbReference type="EMBL" id="CAH0389534.1"/>
    </source>
</evidence>
<feature type="domain" description="C2H2-type" evidence="9">
    <location>
        <begin position="767"/>
        <end position="794"/>
    </location>
</feature>
<feature type="domain" description="C2H2-type" evidence="9">
    <location>
        <begin position="862"/>
        <end position="889"/>
    </location>
</feature>
<evidence type="ECO:0000256" key="5">
    <source>
        <dbReference type="ARBA" id="ARBA00022833"/>
    </source>
</evidence>
<dbReference type="Pfam" id="PF00096">
    <property type="entry name" value="zf-C2H2"/>
    <property type="match status" value="6"/>
</dbReference>
<feature type="domain" description="C2H2-type" evidence="9">
    <location>
        <begin position="732"/>
        <end position="755"/>
    </location>
</feature>
<evidence type="ECO:0000256" key="1">
    <source>
        <dbReference type="ARBA" id="ARBA00004123"/>
    </source>
</evidence>
<dbReference type="Proteomes" id="UP001152759">
    <property type="component" value="Chromosome 4"/>
</dbReference>
<feature type="domain" description="C2H2-type" evidence="9">
    <location>
        <begin position="641"/>
        <end position="668"/>
    </location>
</feature>
<feature type="domain" description="C2H2-type" evidence="9">
    <location>
        <begin position="830"/>
        <end position="857"/>
    </location>
</feature>
<evidence type="ECO:0000256" key="3">
    <source>
        <dbReference type="ARBA" id="ARBA00022737"/>
    </source>
</evidence>
<dbReference type="EMBL" id="OU963865">
    <property type="protein sequence ID" value="CAH0389534.1"/>
    <property type="molecule type" value="Genomic_DNA"/>
</dbReference>
<protein>
    <recommendedName>
        <fullName evidence="9">C2H2-type domain-containing protein</fullName>
    </recommendedName>
</protein>
<keyword evidence="3" id="KW-0677">Repeat</keyword>
<keyword evidence="6" id="KW-0539">Nucleus</keyword>
<keyword evidence="2" id="KW-0479">Metal-binding</keyword>
<dbReference type="SUPFAM" id="SSF57667">
    <property type="entry name" value="beta-beta-alpha zinc fingers"/>
    <property type="match status" value="8"/>
</dbReference>
<dbReference type="Gene3D" id="3.30.160.60">
    <property type="entry name" value="Classic Zinc Finger"/>
    <property type="match status" value="10"/>
</dbReference>
<feature type="domain" description="C2H2-type" evidence="9">
    <location>
        <begin position="557"/>
        <end position="585"/>
    </location>
</feature>
<feature type="domain" description="C2H2-type" evidence="9">
    <location>
        <begin position="890"/>
        <end position="917"/>
    </location>
</feature>